<reference evidence="3" key="2">
    <citation type="submission" date="2023-06" db="EMBL/GenBank/DDBJ databases">
        <authorList>
            <person name="Swenson N.G."/>
            <person name="Wegrzyn J.L."/>
            <person name="Mcevoy S.L."/>
        </authorList>
    </citation>
    <scope>NUCLEOTIDE SEQUENCE</scope>
    <source>
        <strain evidence="3">NS2018</strain>
        <tissue evidence="3">Leaf</tissue>
    </source>
</reference>
<evidence type="ECO:0000256" key="1">
    <source>
        <dbReference type="SAM" id="MobiDB-lite"/>
    </source>
</evidence>
<evidence type="ECO:0000313" key="3">
    <source>
        <dbReference type="EMBL" id="KAK0580993.1"/>
    </source>
</evidence>
<proteinExistence type="predicted"/>
<feature type="transmembrane region" description="Helical" evidence="2">
    <location>
        <begin position="160"/>
        <end position="178"/>
    </location>
</feature>
<organism evidence="3 4">
    <name type="scientific">Acer saccharum</name>
    <name type="common">Sugar maple</name>
    <dbReference type="NCBI Taxonomy" id="4024"/>
    <lineage>
        <taxon>Eukaryota</taxon>
        <taxon>Viridiplantae</taxon>
        <taxon>Streptophyta</taxon>
        <taxon>Embryophyta</taxon>
        <taxon>Tracheophyta</taxon>
        <taxon>Spermatophyta</taxon>
        <taxon>Magnoliopsida</taxon>
        <taxon>eudicotyledons</taxon>
        <taxon>Gunneridae</taxon>
        <taxon>Pentapetalae</taxon>
        <taxon>rosids</taxon>
        <taxon>malvids</taxon>
        <taxon>Sapindales</taxon>
        <taxon>Sapindaceae</taxon>
        <taxon>Hippocastanoideae</taxon>
        <taxon>Acereae</taxon>
        <taxon>Acer</taxon>
    </lineage>
</organism>
<keyword evidence="2" id="KW-0472">Membrane</keyword>
<dbReference type="Proteomes" id="UP001168877">
    <property type="component" value="Unassembled WGS sequence"/>
</dbReference>
<feature type="compositionally biased region" description="Basic and acidic residues" evidence="1">
    <location>
        <begin position="117"/>
        <end position="127"/>
    </location>
</feature>
<feature type="region of interest" description="Disordered" evidence="1">
    <location>
        <begin position="204"/>
        <end position="313"/>
    </location>
</feature>
<gene>
    <name evidence="3" type="ORF">LWI29_008627</name>
</gene>
<feature type="compositionally biased region" description="Basic and acidic residues" evidence="1">
    <location>
        <begin position="255"/>
        <end position="274"/>
    </location>
</feature>
<keyword evidence="2" id="KW-1133">Transmembrane helix</keyword>
<accession>A0AA39VK03</accession>
<evidence type="ECO:0000313" key="4">
    <source>
        <dbReference type="Proteomes" id="UP001168877"/>
    </source>
</evidence>
<dbReference type="AlphaFoldDB" id="A0AA39VK03"/>
<protein>
    <recommendedName>
        <fullName evidence="5">Transmembrane protein</fullName>
    </recommendedName>
</protein>
<dbReference type="EMBL" id="JAUESC010000384">
    <property type="protein sequence ID" value="KAK0580993.1"/>
    <property type="molecule type" value="Genomic_DNA"/>
</dbReference>
<sequence length="313" mass="35767">MKRIVLRIEALCFRVIAVVIIAYATTPSIGESSTCLTVYKEGGAPAVFKSPNALAGISNYNSRQRTTSRCQMAMLQGRRKSQEDRTLCALDLRIPFPGFGCFVQCRWRRGNGDEDNEGQKNDNKDNDDLGLDASFNADGDDDGDEDNEDQENDDKDNDDLVLLLPLSISGLLLFGFAISHGAEFRRLGLCVTVSLRQRQRQRGFGLGLRKKKKKGNQIGEEERKKIGDEEEEDDRRRRRSSRSEEEEEEEEEEEDRRRRIKGLEKNKKIGRRGDLGSIRVWRSKSATKNSSEEEEIGSKKTKRRRREKMEKIS</sequence>
<feature type="compositionally biased region" description="Acidic residues" evidence="1">
    <location>
        <begin position="138"/>
        <end position="156"/>
    </location>
</feature>
<feature type="region of interest" description="Disordered" evidence="1">
    <location>
        <begin position="112"/>
        <end position="156"/>
    </location>
</feature>
<keyword evidence="2" id="KW-0812">Transmembrane</keyword>
<name>A0AA39VK03_ACESA</name>
<keyword evidence="4" id="KW-1185">Reference proteome</keyword>
<evidence type="ECO:0008006" key="5">
    <source>
        <dbReference type="Google" id="ProtNLM"/>
    </source>
</evidence>
<evidence type="ECO:0000256" key="2">
    <source>
        <dbReference type="SAM" id="Phobius"/>
    </source>
</evidence>
<comment type="caution">
    <text evidence="3">The sequence shown here is derived from an EMBL/GenBank/DDBJ whole genome shotgun (WGS) entry which is preliminary data.</text>
</comment>
<reference evidence="3" key="1">
    <citation type="journal article" date="2022" name="Plant J.">
        <title>Strategies of tolerance reflected in two North American maple genomes.</title>
        <authorList>
            <person name="McEvoy S.L."/>
            <person name="Sezen U.U."/>
            <person name="Trouern-Trend A."/>
            <person name="McMahon S.M."/>
            <person name="Schaberg P.G."/>
            <person name="Yang J."/>
            <person name="Wegrzyn J.L."/>
            <person name="Swenson N.G."/>
        </authorList>
    </citation>
    <scope>NUCLEOTIDE SEQUENCE</scope>
    <source>
        <strain evidence="3">NS2018</strain>
    </source>
</reference>
<feature type="compositionally biased region" description="Acidic residues" evidence="1">
    <location>
        <begin position="244"/>
        <end position="254"/>
    </location>
</feature>